<reference evidence="6 7" key="1">
    <citation type="submission" date="2015-01" db="EMBL/GenBank/DDBJ databases">
        <title>Draft genome of the acidophilic iron oxidizer Acidithrix ferrooxidans strain Py-F3.</title>
        <authorList>
            <person name="Poehlein A."/>
            <person name="Eisen S."/>
            <person name="Schloemann M."/>
            <person name="Johnson B.D."/>
            <person name="Daniel R."/>
            <person name="Muehling M."/>
        </authorList>
    </citation>
    <scope>NUCLEOTIDE SEQUENCE [LARGE SCALE GENOMIC DNA]</scope>
    <source>
        <strain evidence="6 7">Py-F3</strain>
    </source>
</reference>
<keyword evidence="2" id="KW-0479">Metal-binding</keyword>
<comment type="cofactor">
    <cofactor evidence="1">
        <name>Zn(2+)</name>
        <dbReference type="ChEBI" id="CHEBI:29105"/>
    </cofactor>
</comment>
<dbReference type="SMART" id="SM00849">
    <property type="entry name" value="Lactamase_B"/>
    <property type="match status" value="1"/>
</dbReference>
<evidence type="ECO:0000259" key="5">
    <source>
        <dbReference type="SMART" id="SM00849"/>
    </source>
</evidence>
<keyword evidence="4" id="KW-0862">Zinc</keyword>
<evidence type="ECO:0000256" key="2">
    <source>
        <dbReference type="ARBA" id="ARBA00022723"/>
    </source>
</evidence>
<dbReference type="RefSeq" id="WP_052605713.1">
    <property type="nucleotide sequence ID" value="NZ_JXYS01000066.1"/>
</dbReference>
<keyword evidence="3 6" id="KW-0378">Hydrolase</keyword>
<comment type="caution">
    <text evidence="6">The sequence shown here is derived from an EMBL/GenBank/DDBJ whole genome shotgun (WGS) entry which is preliminary data.</text>
</comment>
<evidence type="ECO:0000313" key="6">
    <source>
        <dbReference type="EMBL" id="KJF17088.1"/>
    </source>
</evidence>
<dbReference type="STRING" id="1280514.AXFE_20850"/>
<evidence type="ECO:0000256" key="1">
    <source>
        <dbReference type="ARBA" id="ARBA00001947"/>
    </source>
</evidence>
<name>A0A0D8HGN8_9ACTN</name>
<keyword evidence="7" id="KW-1185">Reference proteome</keyword>
<dbReference type="EMBL" id="JXYS01000066">
    <property type="protein sequence ID" value="KJF17088.1"/>
    <property type="molecule type" value="Genomic_DNA"/>
</dbReference>
<dbReference type="GO" id="GO:0046872">
    <property type="term" value="F:metal ion binding"/>
    <property type="evidence" value="ECO:0007669"/>
    <property type="project" value="UniProtKB-KW"/>
</dbReference>
<dbReference type="Pfam" id="PF00753">
    <property type="entry name" value="Lactamase_B"/>
    <property type="match status" value="1"/>
</dbReference>
<dbReference type="InterPro" id="IPR036866">
    <property type="entry name" value="RibonucZ/Hydroxyglut_hydro"/>
</dbReference>
<dbReference type="SUPFAM" id="SSF56281">
    <property type="entry name" value="Metallo-hydrolase/oxidoreductase"/>
    <property type="match status" value="1"/>
</dbReference>
<dbReference type="PANTHER" id="PTHR46233">
    <property type="entry name" value="HYDROXYACYLGLUTATHIONE HYDROLASE GLOC"/>
    <property type="match status" value="1"/>
</dbReference>
<dbReference type="OrthoDB" id="2971563at2"/>
<gene>
    <name evidence="6" type="ORF">AXFE_20850</name>
</gene>
<dbReference type="InterPro" id="IPR051453">
    <property type="entry name" value="MBL_Glyoxalase_II"/>
</dbReference>
<protein>
    <submittedName>
        <fullName evidence="6">Putative metallo-hydrolase</fullName>
        <ecNumber evidence="6">3.-.-.-</ecNumber>
    </submittedName>
</protein>
<dbReference type="InterPro" id="IPR001279">
    <property type="entry name" value="Metallo-B-lactamas"/>
</dbReference>
<dbReference type="AlphaFoldDB" id="A0A0D8HGN8"/>
<proteinExistence type="predicted"/>
<evidence type="ECO:0000256" key="3">
    <source>
        <dbReference type="ARBA" id="ARBA00022801"/>
    </source>
</evidence>
<evidence type="ECO:0000313" key="7">
    <source>
        <dbReference type="Proteomes" id="UP000032360"/>
    </source>
</evidence>
<dbReference type="GO" id="GO:0016787">
    <property type="term" value="F:hydrolase activity"/>
    <property type="evidence" value="ECO:0007669"/>
    <property type="project" value="UniProtKB-KW"/>
</dbReference>
<sequence>MELIHGAPLWLAATNFWVIRSSTSQRECVLVDVPPEPAKVIKFVKDANLKVVAIIATHGHIDHIGGIPTVVEEKEFLDDLDHQKIRVIAHKNDIELIRDPIGSSAMLGQALLQARLSTKIPELIEYLDDDVTFSGAGLSFDALHTPGHTQGSTCFKVKVEGLPPLIFTGDHLFAGSIGRTDLPGGSLDSLMESLVTKILPLSDDTVVLPGHGPSTTIGTERLTNPYIQEAIRTHGR</sequence>
<dbReference type="PANTHER" id="PTHR46233:SF3">
    <property type="entry name" value="HYDROXYACYLGLUTATHIONE HYDROLASE GLOC"/>
    <property type="match status" value="1"/>
</dbReference>
<evidence type="ECO:0000256" key="4">
    <source>
        <dbReference type="ARBA" id="ARBA00022833"/>
    </source>
</evidence>
<dbReference type="Proteomes" id="UP000032360">
    <property type="component" value="Unassembled WGS sequence"/>
</dbReference>
<accession>A0A0D8HGN8</accession>
<organism evidence="6 7">
    <name type="scientific">Acidithrix ferrooxidans</name>
    <dbReference type="NCBI Taxonomy" id="1280514"/>
    <lineage>
        <taxon>Bacteria</taxon>
        <taxon>Bacillati</taxon>
        <taxon>Actinomycetota</taxon>
        <taxon>Acidimicrobiia</taxon>
        <taxon>Acidimicrobiales</taxon>
        <taxon>Acidimicrobiaceae</taxon>
        <taxon>Acidithrix</taxon>
    </lineage>
</organism>
<dbReference type="EC" id="3.-.-.-" evidence="6"/>
<dbReference type="CDD" id="cd06262">
    <property type="entry name" value="metallo-hydrolase-like_MBL-fold"/>
    <property type="match status" value="1"/>
</dbReference>
<dbReference type="Gene3D" id="3.60.15.10">
    <property type="entry name" value="Ribonuclease Z/Hydroxyacylglutathione hydrolase-like"/>
    <property type="match status" value="1"/>
</dbReference>
<feature type="domain" description="Metallo-beta-lactamase" evidence="5">
    <location>
        <begin position="13"/>
        <end position="211"/>
    </location>
</feature>